<dbReference type="Gene3D" id="1.10.630.10">
    <property type="entry name" value="Cytochrome P450"/>
    <property type="match status" value="1"/>
</dbReference>
<dbReference type="InterPro" id="IPR001128">
    <property type="entry name" value="Cyt_P450"/>
</dbReference>
<dbReference type="PRINTS" id="PR00463">
    <property type="entry name" value="EP450I"/>
</dbReference>
<dbReference type="GO" id="GO:0004497">
    <property type="term" value="F:monooxygenase activity"/>
    <property type="evidence" value="ECO:0007669"/>
    <property type="project" value="InterPro"/>
</dbReference>
<keyword evidence="1" id="KW-0349">Heme</keyword>
<dbReference type="CDD" id="cd00302">
    <property type="entry name" value="cytochrome_P450"/>
    <property type="match status" value="1"/>
</dbReference>
<name>A0A9N9EGX8_9GLOM</name>
<keyword evidence="2" id="KW-0812">Transmembrane</keyword>
<reference evidence="3" key="1">
    <citation type="submission" date="2021-06" db="EMBL/GenBank/DDBJ databases">
        <authorList>
            <person name="Kallberg Y."/>
            <person name="Tangrot J."/>
            <person name="Rosling A."/>
        </authorList>
    </citation>
    <scope>NUCLEOTIDE SEQUENCE</scope>
    <source>
        <strain evidence="3">FL966</strain>
    </source>
</reference>
<accession>A0A9N9EGX8</accession>
<proteinExistence type="predicted"/>
<dbReference type="Pfam" id="PF00067">
    <property type="entry name" value="p450"/>
    <property type="match status" value="1"/>
</dbReference>
<dbReference type="PRINTS" id="PR00385">
    <property type="entry name" value="P450"/>
</dbReference>
<evidence type="ECO:0000256" key="2">
    <source>
        <dbReference type="SAM" id="Phobius"/>
    </source>
</evidence>
<keyword evidence="1" id="KW-0408">Iron</keyword>
<dbReference type="Proteomes" id="UP000789759">
    <property type="component" value="Unassembled WGS sequence"/>
</dbReference>
<dbReference type="PANTHER" id="PTHR24301">
    <property type="entry name" value="THROMBOXANE-A SYNTHASE"/>
    <property type="match status" value="1"/>
</dbReference>
<dbReference type="InterPro" id="IPR002401">
    <property type="entry name" value="Cyt_P450_E_grp-I"/>
</dbReference>
<keyword evidence="2" id="KW-0472">Membrane</keyword>
<dbReference type="GO" id="GO:0005506">
    <property type="term" value="F:iron ion binding"/>
    <property type="evidence" value="ECO:0007669"/>
    <property type="project" value="InterPro"/>
</dbReference>
<dbReference type="GO" id="GO:0016705">
    <property type="term" value="F:oxidoreductase activity, acting on paired donors, with incorporation or reduction of molecular oxygen"/>
    <property type="evidence" value="ECO:0007669"/>
    <property type="project" value="InterPro"/>
</dbReference>
<organism evidence="3 4">
    <name type="scientific">Cetraspora pellucida</name>
    <dbReference type="NCBI Taxonomy" id="1433469"/>
    <lineage>
        <taxon>Eukaryota</taxon>
        <taxon>Fungi</taxon>
        <taxon>Fungi incertae sedis</taxon>
        <taxon>Mucoromycota</taxon>
        <taxon>Glomeromycotina</taxon>
        <taxon>Glomeromycetes</taxon>
        <taxon>Diversisporales</taxon>
        <taxon>Gigasporaceae</taxon>
        <taxon>Cetraspora</taxon>
    </lineage>
</organism>
<comment type="cofactor">
    <cofactor evidence="1">
        <name>heme</name>
        <dbReference type="ChEBI" id="CHEBI:30413"/>
    </cofactor>
</comment>
<sequence>MSLRKYFENLTLADCLLLTALFFFSYVVQFYYKHFTRPNKLPGPFPLPIIECAYCFRGDIRQLFTSLTKKYGDIYEIQLGGIRRIIISRPEYIEKFFNNSTKHSTFMSRLPYTQGIEELGVARKGLLNNDDFKSWRFNRQFFTQAILSPSFNNEAINRTKLLFEELEGYWKSLGSTNPDDEEWSLKTDFSKWFHRFTNDMIVVLTTGERSYSMGSYYNTLSPVKASHPDTLIDDSDRFVKGITQFVVGVSLFVFLGPFMRHYVPIIRDKANSVLKNRDYLFGKLDTIIRKRRQEIEVMQNKELKHDMLTSLIVANTERDINYKKTVGGEIFLPMTDIEIRSNILDAFLAGTDTTANLFSFITYYLCHYPEVKRKMLAEIDSIVQPKSSFQLTHNDLSKLRYCEAIIKEVERIFPVVNLTSRYAASPIEIGGYQWPVGTTFHIDFVSLHRHKDYWSNPEAFDPDRFFHDKMNESYLNVKYENIIKDDHNNNTKDEKVGKKYSFVMFGGGFRICPGRKLAIIELLSLMVYVFGKYDVELVDKESPLKTKSSAITNCQELMVKIKPRFQQL</sequence>
<gene>
    <name evidence="3" type="ORF">CPELLU_LOCUS10632</name>
</gene>
<comment type="caution">
    <text evidence="3">The sequence shown here is derived from an EMBL/GenBank/DDBJ whole genome shotgun (WGS) entry which is preliminary data.</text>
</comment>
<feature type="transmembrane region" description="Helical" evidence="2">
    <location>
        <begin position="12"/>
        <end position="32"/>
    </location>
</feature>
<keyword evidence="4" id="KW-1185">Reference proteome</keyword>
<dbReference type="EMBL" id="CAJVQA010008858">
    <property type="protein sequence ID" value="CAG8678131.1"/>
    <property type="molecule type" value="Genomic_DNA"/>
</dbReference>
<dbReference type="OrthoDB" id="1470350at2759"/>
<dbReference type="SUPFAM" id="SSF48264">
    <property type="entry name" value="Cytochrome P450"/>
    <property type="match status" value="1"/>
</dbReference>
<protein>
    <submittedName>
        <fullName evidence="3">4116_t:CDS:1</fullName>
    </submittedName>
</protein>
<evidence type="ECO:0000313" key="4">
    <source>
        <dbReference type="Proteomes" id="UP000789759"/>
    </source>
</evidence>
<keyword evidence="2" id="KW-1133">Transmembrane helix</keyword>
<evidence type="ECO:0000313" key="3">
    <source>
        <dbReference type="EMBL" id="CAG8678131.1"/>
    </source>
</evidence>
<feature type="binding site" description="axial binding residue" evidence="1">
    <location>
        <position position="512"/>
    </location>
    <ligand>
        <name>heme</name>
        <dbReference type="ChEBI" id="CHEBI:30413"/>
    </ligand>
    <ligandPart>
        <name>Fe</name>
        <dbReference type="ChEBI" id="CHEBI:18248"/>
    </ligandPart>
</feature>
<dbReference type="PANTHER" id="PTHR24301:SF2">
    <property type="entry name" value="THROMBOXANE-A SYNTHASE"/>
    <property type="match status" value="1"/>
</dbReference>
<dbReference type="AlphaFoldDB" id="A0A9N9EGX8"/>
<dbReference type="GO" id="GO:0020037">
    <property type="term" value="F:heme binding"/>
    <property type="evidence" value="ECO:0007669"/>
    <property type="project" value="InterPro"/>
</dbReference>
<dbReference type="InterPro" id="IPR036396">
    <property type="entry name" value="Cyt_P450_sf"/>
</dbReference>
<evidence type="ECO:0000256" key="1">
    <source>
        <dbReference type="PIRSR" id="PIRSR602401-1"/>
    </source>
</evidence>
<keyword evidence="1" id="KW-0479">Metal-binding</keyword>